<feature type="compositionally biased region" description="Basic residues" evidence="1">
    <location>
        <begin position="54"/>
        <end position="66"/>
    </location>
</feature>
<feature type="compositionally biased region" description="Basic and acidic residues" evidence="1">
    <location>
        <begin position="191"/>
        <end position="228"/>
    </location>
</feature>
<protein>
    <submittedName>
        <fullName evidence="2">Uncharacterized protein</fullName>
    </submittedName>
</protein>
<name>A0A6G1HQ67_9PEZI</name>
<evidence type="ECO:0000256" key="1">
    <source>
        <dbReference type="SAM" id="MobiDB-lite"/>
    </source>
</evidence>
<gene>
    <name evidence="2" type="ORF">EJ06DRAFT_125403</name>
</gene>
<sequence>MPYCIPPKQRTYASKGTTSLLFRHTHQNPNIPHRPQTHTLSSHSLILPPPPRYHPPRHRLGFHKHPPGIAPQGPEHQLPNLSLYFPLPLAPRTPTPHTPHTPSLPHPIPKNRSRQPPSPPPDYTPPPLAQPPRDYSPWPSRPEPSLKPPAHPLLKPRPEPRSRSARPGQRVHEPEAKRPARTQCGAALGQKEGETRRGGQGRGGRDVDVPRRQWEEGEGKEGRGLGRI</sequence>
<dbReference type="Proteomes" id="UP000799640">
    <property type="component" value="Unassembled WGS sequence"/>
</dbReference>
<accession>A0A6G1HQ67</accession>
<feature type="region of interest" description="Disordered" evidence="1">
    <location>
        <begin position="51"/>
        <end position="228"/>
    </location>
</feature>
<keyword evidence="3" id="KW-1185">Reference proteome</keyword>
<evidence type="ECO:0000313" key="2">
    <source>
        <dbReference type="EMBL" id="KAF2398160.1"/>
    </source>
</evidence>
<dbReference type="AlphaFoldDB" id="A0A6G1HQ67"/>
<evidence type="ECO:0000313" key="3">
    <source>
        <dbReference type="Proteomes" id="UP000799640"/>
    </source>
</evidence>
<feature type="compositionally biased region" description="Pro residues" evidence="1">
    <location>
        <begin position="88"/>
        <end position="108"/>
    </location>
</feature>
<dbReference type="EMBL" id="ML996701">
    <property type="protein sequence ID" value="KAF2398160.1"/>
    <property type="molecule type" value="Genomic_DNA"/>
</dbReference>
<proteinExistence type="predicted"/>
<organism evidence="2 3">
    <name type="scientific">Trichodelitschia bisporula</name>
    <dbReference type="NCBI Taxonomy" id="703511"/>
    <lineage>
        <taxon>Eukaryota</taxon>
        <taxon>Fungi</taxon>
        <taxon>Dikarya</taxon>
        <taxon>Ascomycota</taxon>
        <taxon>Pezizomycotina</taxon>
        <taxon>Dothideomycetes</taxon>
        <taxon>Dothideomycetes incertae sedis</taxon>
        <taxon>Phaeotrichales</taxon>
        <taxon>Phaeotrichaceae</taxon>
        <taxon>Trichodelitschia</taxon>
    </lineage>
</organism>
<reference evidence="2" key="1">
    <citation type="journal article" date="2020" name="Stud. Mycol.">
        <title>101 Dothideomycetes genomes: a test case for predicting lifestyles and emergence of pathogens.</title>
        <authorList>
            <person name="Haridas S."/>
            <person name="Albert R."/>
            <person name="Binder M."/>
            <person name="Bloem J."/>
            <person name="Labutti K."/>
            <person name="Salamov A."/>
            <person name="Andreopoulos B."/>
            <person name="Baker S."/>
            <person name="Barry K."/>
            <person name="Bills G."/>
            <person name="Bluhm B."/>
            <person name="Cannon C."/>
            <person name="Castanera R."/>
            <person name="Culley D."/>
            <person name="Daum C."/>
            <person name="Ezra D."/>
            <person name="Gonzalez J."/>
            <person name="Henrissat B."/>
            <person name="Kuo A."/>
            <person name="Liang C."/>
            <person name="Lipzen A."/>
            <person name="Lutzoni F."/>
            <person name="Magnuson J."/>
            <person name="Mondo S."/>
            <person name="Nolan M."/>
            <person name="Ohm R."/>
            <person name="Pangilinan J."/>
            <person name="Park H.-J."/>
            <person name="Ramirez L."/>
            <person name="Alfaro M."/>
            <person name="Sun H."/>
            <person name="Tritt A."/>
            <person name="Yoshinaga Y."/>
            <person name="Zwiers L.-H."/>
            <person name="Turgeon B."/>
            <person name="Goodwin S."/>
            <person name="Spatafora J."/>
            <person name="Crous P."/>
            <person name="Grigoriev I."/>
        </authorList>
    </citation>
    <scope>NUCLEOTIDE SEQUENCE</scope>
    <source>
        <strain evidence="2">CBS 262.69</strain>
    </source>
</reference>
<feature type="compositionally biased region" description="Pro residues" evidence="1">
    <location>
        <begin position="116"/>
        <end position="130"/>
    </location>
</feature>
<feature type="compositionally biased region" description="Pro residues" evidence="1">
    <location>
        <begin position="139"/>
        <end position="151"/>
    </location>
</feature>